<dbReference type="Gene3D" id="3.30.200.20">
    <property type="entry name" value="Phosphorylase Kinase, domain 1"/>
    <property type="match status" value="1"/>
</dbReference>
<keyword evidence="2" id="KW-0418">Kinase</keyword>
<evidence type="ECO:0000313" key="3">
    <source>
        <dbReference type="Proteomes" id="UP000664052"/>
    </source>
</evidence>
<dbReference type="Gene3D" id="3.40.50.300">
    <property type="entry name" value="P-loop containing nucleotide triphosphate hydrolases"/>
    <property type="match status" value="1"/>
</dbReference>
<dbReference type="SUPFAM" id="SSF52540">
    <property type="entry name" value="P-loop containing nucleoside triphosphate hydrolases"/>
    <property type="match status" value="1"/>
</dbReference>
<protein>
    <submittedName>
        <fullName evidence="2">Serine/threonine protein kinase</fullName>
    </submittedName>
</protein>
<dbReference type="PANTHER" id="PTHR44167:SF18">
    <property type="entry name" value="PROTEIN KINASE DOMAIN-CONTAINING PROTEIN"/>
    <property type="match status" value="1"/>
</dbReference>
<dbReference type="PANTHER" id="PTHR44167">
    <property type="entry name" value="OVARIAN-SPECIFIC SERINE/THREONINE-PROTEIN KINASE LOK-RELATED"/>
    <property type="match status" value="1"/>
</dbReference>
<gene>
    <name evidence="2" type="ORF">JYK02_00070</name>
</gene>
<dbReference type="SUPFAM" id="SSF56112">
    <property type="entry name" value="Protein kinase-like (PK-like)"/>
    <property type="match status" value="1"/>
</dbReference>
<dbReference type="PROSITE" id="PS50011">
    <property type="entry name" value="PROTEIN_KINASE_DOM"/>
    <property type="match status" value="1"/>
</dbReference>
<keyword evidence="2" id="KW-0808">Transferase</keyword>
<dbReference type="EMBL" id="JAFIMU010000001">
    <property type="protein sequence ID" value="MBN8225900.1"/>
    <property type="molecule type" value="Genomic_DNA"/>
</dbReference>
<keyword evidence="3" id="KW-1185">Reference proteome</keyword>
<evidence type="ECO:0000313" key="2">
    <source>
        <dbReference type="EMBL" id="MBN8225900.1"/>
    </source>
</evidence>
<dbReference type="PROSITE" id="PS00108">
    <property type="entry name" value="PROTEIN_KINASE_ST"/>
    <property type="match status" value="1"/>
</dbReference>
<dbReference type="Pfam" id="PF00069">
    <property type="entry name" value="Pkinase"/>
    <property type="match status" value="2"/>
</dbReference>
<feature type="domain" description="Protein kinase" evidence="1">
    <location>
        <begin position="543"/>
        <end position="811"/>
    </location>
</feature>
<dbReference type="Pfam" id="PF14516">
    <property type="entry name" value="AAA_35"/>
    <property type="match status" value="1"/>
</dbReference>
<dbReference type="InterPro" id="IPR027417">
    <property type="entry name" value="P-loop_NTPase"/>
</dbReference>
<proteinExistence type="predicted"/>
<evidence type="ECO:0000259" key="1">
    <source>
        <dbReference type="PROSITE" id="PS50011"/>
    </source>
</evidence>
<dbReference type="RefSeq" id="WP_207047811.1">
    <property type="nucleotide sequence ID" value="NZ_JAFIMU010000001.1"/>
</dbReference>
<dbReference type="Proteomes" id="UP000664052">
    <property type="component" value="Unassembled WGS sequence"/>
</dbReference>
<accession>A0ABS3D485</accession>
<keyword evidence="2" id="KW-0723">Serine/threonine-protein kinase</keyword>
<organism evidence="2 3">
    <name type="scientific">Corallococcus macrosporus</name>
    <dbReference type="NCBI Taxonomy" id="35"/>
    <lineage>
        <taxon>Bacteria</taxon>
        <taxon>Pseudomonadati</taxon>
        <taxon>Myxococcota</taxon>
        <taxon>Myxococcia</taxon>
        <taxon>Myxococcales</taxon>
        <taxon>Cystobacterineae</taxon>
        <taxon>Myxococcaceae</taxon>
        <taxon>Corallococcus</taxon>
    </lineage>
</organism>
<name>A0ABS3D485_9BACT</name>
<sequence>MAIDEERIRQFIAERPMRSAIAAIVRRAGFIIAWVESNVPERWGFYLKLNSNLKELFGTNREVLLWVVEHREFQARTVSQAAEIIERERPRLCEDFALIFATDRNTANHVAETSDRMMTAMIGISTEEIPWLTPHGNLDFVRWIQKQLFSKDLYYISTAITSPNAFYGRRSLITEVVEQLKRGSAHIGLFGLRKMGKTSFLFRVAAALQQSQDVFWAHTDIQRLDAINPTAEYFLWSLGEALLDANSQLRRLKGFRLFGRHEVFVDIEKTSSVWEYFDHDIRLILRETKKKIVFLLDEVELMSPTTPGSHWGNAFVRSWRLLRGLEQQNAGRISYFITGTNPQCIETNLLDGLENPAYNYFSKRYLSQLTTEECADLLVNIGSRMGLNWSNEAQERLIRSVGGHPFLLRAYASRVHKALLPRIESRKVTPEIVSAQLEAFIADVNSTLSQMIEVLADQYHSEYYLFETLAIGNIGEFQELSQAFPDDIAHLRGYGLVDSDPNSASISIEVLQTWMQRRNRIRRLAPMLHDAGSPQPGDEIEGYKIIAALGRPGGFAQVFQAQKGNKDSVALKIFKSASLAVLQREVDALSYISHKNIVKILDHGKTPSGLVYLVMEHLAGKTLLACCERSARLAPSVAIEVTKELLGALIELHPNERDLDELRQKTSLDAQEFERFNKARHGYIHRDIKPENVMLVPGRGAVLIDFNISTRVGTPVKTVSSTPGYLPPDGLSNDWTPSVDLFQLGLTMLQATVGHQYNGDNLADLRAICAKDVPNPLRDVLLRMTADVAGGRFSSAYAALVALGSGSTPLA</sequence>
<dbReference type="SMART" id="SM00220">
    <property type="entry name" value="S_TKc"/>
    <property type="match status" value="1"/>
</dbReference>
<dbReference type="InterPro" id="IPR008271">
    <property type="entry name" value="Ser/Thr_kinase_AS"/>
</dbReference>
<comment type="caution">
    <text evidence="2">The sequence shown here is derived from an EMBL/GenBank/DDBJ whole genome shotgun (WGS) entry which is preliminary data.</text>
</comment>
<dbReference type="CDD" id="cd14014">
    <property type="entry name" value="STKc_PknB_like"/>
    <property type="match status" value="1"/>
</dbReference>
<dbReference type="InterPro" id="IPR000719">
    <property type="entry name" value="Prot_kinase_dom"/>
</dbReference>
<reference evidence="2 3" key="1">
    <citation type="submission" date="2021-02" db="EMBL/GenBank/DDBJ databases">
        <title>De Novo genome assembly of isolated myxobacteria.</title>
        <authorList>
            <person name="Stevens D.C."/>
        </authorList>
    </citation>
    <scope>NUCLEOTIDE SEQUENCE [LARGE SCALE GENOMIC DNA]</scope>
    <source>
        <strain evidence="2 3">ATCC 29039</strain>
    </source>
</reference>
<dbReference type="GO" id="GO:0004674">
    <property type="term" value="F:protein serine/threonine kinase activity"/>
    <property type="evidence" value="ECO:0007669"/>
    <property type="project" value="UniProtKB-KW"/>
</dbReference>
<dbReference type="Gene3D" id="1.10.510.10">
    <property type="entry name" value="Transferase(Phosphotransferase) domain 1"/>
    <property type="match status" value="1"/>
</dbReference>
<dbReference type="InterPro" id="IPR011009">
    <property type="entry name" value="Kinase-like_dom_sf"/>
</dbReference>